<dbReference type="Pfam" id="PF04350">
    <property type="entry name" value="PilO"/>
    <property type="match status" value="1"/>
</dbReference>
<dbReference type="Gene3D" id="3.30.70.60">
    <property type="match status" value="1"/>
</dbReference>
<comment type="caution">
    <text evidence="1">The sequence shown here is derived from an EMBL/GenBank/DDBJ whole genome shotgun (WGS) entry which is preliminary data.</text>
</comment>
<evidence type="ECO:0000313" key="2">
    <source>
        <dbReference type="Proteomes" id="UP000608513"/>
    </source>
</evidence>
<sequence length="180" mass="20284">MNRSVPDPRRLLRRIGWPALVAGLLVLLAVLLYAAGVRALQRDVADLQVQAEAAQRKLRSGTLETRKAPATVAEQLRTFQAFFPRADSLPHWLDTINTIGRGSGLLIRSGEYRLERPEQGPWRYHITLPVSGSYLQVRQFITFVLREVPSASLDDVQLRRDAASDRVDARLRFSLHFTGS</sequence>
<dbReference type="RefSeq" id="WP_187077198.1">
    <property type="nucleotide sequence ID" value="NZ_JACORT010000006.1"/>
</dbReference>
<evidence type="ECO:0000313" key="1">
    <source>
        <dbReference type="EMBL" id="MBC5784458.1"/>
    </source>
</evidence>
<accession>A0A923MTG1</accession>
<dbReference type="InterPro" id="IPR014717">
    <property type="entry name" value="Transl_elong_EF1B/ribsomal_bS6"/>
</dbReference>
<keyword evidence="2" id="KW-1185">Reference proteome</keyword>
<proteinExistence type="predicted"/>
<reference evidence="1" key="1">
    <citation type="submission" date="2020-08" db="EMBL/GenBank/DDBJ databases">
        <title>Ramlibacter sp. USB13 16S ribosomal RNA gene genome sequencing and assembly.</title>
        <authorList>
            <person name="Kang M."/>
        </authorList>
    </citation>
    <scope>NUCLEOTIDE SEQUENCE</scope>
    <source>
        <strain evidence="1">USB13</strain>
    </source>
</reference>
<protein>
    <submittedName>
        <fullName evidence="1">Type 4a pilus biogenesis protein PilO</fullName>
    </submittedName>
</protein>
<dbReference type="InterPro" id="IPR007445">
    <property type="entry name" value="PilO"/>
</dbReference>
<dbReference type="AlphaFoldDB" id="A0A923MTG1"/>
<organism evidence="1 2">
    <name type="scientific">Ramlibacter cellulosilyticus</name>
    <dbReference type="NCBI Taxonomy" id="2764187"/>
    <lineage>
        <taxon>Bacteria</taxon>
        <taxon>Pseudomonadati</taxon>
        <taxon>Pseudomonadota</taxon>
        <taxon>Betaproteobacteria</taxon>
        <taxon>Burkholderiales</taxon>
        <taxon>Comamonadaceae</taxon>
        <taxon>Ramlibacter</taxon>
    </lineage>
</organism>
<dbReference type="GO" id="GO:0043107">
    <property type="term" value="P:type IV pilus-dependent motility"/>
    <property type="evidence" value="ECO:0007669"/>
    <property type="project" value="InterPro"/>
</dbReference>
<dbReference type="Proteomes" id="UP000608513">
    <property type="component" value="Unassembled WGS sequence"/>
</dbReference>
<dbReference type="GO" id="GO:0043683">
    <property type="term" value="P:type IV pilus assembly"/>
    <property type="evidence" value="ECO:0007669"/>
    <property type="project" value="InterPro"/>
</dbReference>
<gene>
    <name evidence="1" type="primary">pilO</name>
    <name evidence="1" type="ORF">H8N03_16035</name>
</gene>
<dbReference type="EMBL" id="JACORT010000006">
    <property type="protein sequence ID" value="MBC5784458.1"/>
    <property type="molecule type" value="Genomic_DNA"/>
</dbReference>
<name>A0A923MTG1_9BURK</name>